<organism evidence="13 14">
    <name type="scientific">Ectocarpus siliculosus</name>
    <name type="common">Brown alga</name>
    <name type="synonym">Conferva siliculosa</name>
    <dbReference type="NCBI Taxonomy" id="2880"/>
    <lineage>
        <taxon>Eukaryota</taxon>
        <taxon>Sar</taxon>
        <taxon>Stramenopiles</taxon>
        <taxon>Ochrophyta</taxon>
        <taxon>PX clade</taxon>
        <taxon>Phaeophyceae</taxon>
        <taxon>Ectocarpales</taxon>
        <taxon>Ectocarpaceae</taxon>
        <taxon>Ectocarpus</taxon>
    </lineage>
</organism>
<evidence type="ECO:0000259" key="12">
    <source>
        <dbReference type="Pfam" id="PF17652"/>
    </source>
</evidence>
<dbReference type="InterPro" id="IPR005200">
    <property type="entry name" value="Endo-beta-glucanase"/>
</dbReference>
<feature type="compositionally biased region" description="Polar residues" evidence="9">
    <location>
        <begin position="1000"/>
        <end position="1020"/>
    </location>
</feature>
<feature type="compositionally biased region" description="Polar residues" evidence="9">
    <location>
        <begin position="1027"/>
        <end position="1037"/>
    </location>
</feature>
<comment type="similarity">
    <text evidence="2">Belongs to the glycosyl hydrolase 81 family.</text>
</comment>
<evidence type="ECO:0000313" key="13">
    <source>
        <dbReference type="EMBL" id="CBN76107.1"/>
    </source>
</evidence>
<feature type="region of interest" description="Disordered" evidence="9">
    <location>
        <begin position="1000"/>
        <end position="1037"/>
    </location>
</feature>
<dbReference type="SUPFAM" id="SSF49785">
    <property type="entry name" value="Galactose-binding domain-like"/>
    <property type="match status" value="1"/>
</dbReference>
<dbReference type="InterPro" id="IPR040720">
    <property type="entry name" value="GH81_C"/>
</dbReference>
<dbReference type="Proteomes" id="UP000002630">
    <property type="component" value="Linkage Group LG20"/>
</dbReference>
<dbReference type="AlphaFoldDB" id="D8LL13"/>
<dbReference type="Gene3D" id="2.70.98.30">
    <property type="entry name" value="Golgi alpha-mannosidase II, domain 4"/>
    <property type="match status" value="1"/>
</dbReference>
<keyword evidence="5" id="KW-0119">Carbohydrate metabolism</keyword>
<dbReference type="InterPro" id="IPR040451">
    <property type="entry name" value="GH81_N"/>
</dbReference>
<evidence type="ECO:0000256" key="7">
    <source>
        <dbReference type="ARBA" id="ARBA00023316"/>
    </source>
</evidence>
<evidence type="ECO:0000256" key="5">
    <source>
        <dbReference type="ARBA" id="ARBA00023277"/>
    </source>
</evidence>
<dbReference type="eggNOG" id="KOG2254">
    <property type="taxonomic scope" value="Eukaryota"/>
</dbReference>
<dbReference type="Gene3D" id="2.60.120.260">
    <property type="entry name" value="Galactose-binding domain-like"/>
    <property type="match status" value="1"/>
</dbReference>
<dbReference type="InterPro" id="IPR008979">
    <property type="entry name" value="Galactose-bd-like_sf"/>
</dbReference>
<dbReference type="GO" id="GO:0052861">
    <property type="term" value="F:endo-1,3(4)-beta-glucanase activity"/>
    <property type="evidence" value="ECO:0007669"/>
    <property type="project" value="InterPro"/>
</dbReference>
<evidence type="ECO:0000256" key="10">
    <source>
        <dbReference type="SAM" id="SignalP"/>
    </source>
</evidence>
<evidence type="ECO:0000256" key="2">
    <source>
        <dbReference type="ARBA" id="ARBA00010730"/>
    </source>
</evidence>
<dbReference type="GO" id="GO:0071555">
    <property type="term" value="P:cell wall organization"/>
    <property type="evidence" value="ECO:0007669"/>
    <property type="project" value="UniProtKB-KW"/>
</dbReference>
<proteinExistence type="inferred from homology"/>
<protein>
    <recommendedName>
        <fullName evidence="3">glucan endo-1,3-beta-D-glucosidase</fullName>
        <ecNumber evidence="3">3.2.1.39</ecNumber>
    </recommendedName>
</protein>
<keyword evidence="7" id="KW-0961">Cell wall biogenesis/degradation</keyword>
<feature type="domain" description="Glycosyl hydrolase family 81 C-terminal" evidence="12">
    <location>
        <begin position="389"/>
        <end position="725"/>
    </location>
</feature>
<dbReference type="OMA" id="FALKYKW"/>
<evidence type="ECO:0000256" key="8">
    <source>
        <dbReference type="ARBA" id="ARBA00023326"/>
    </source>
</evidence>
<evidence type="ECO:0000256" key="1">
    <source>
        <dbReference type="ARBA" id="ARBA00000382"/>
    </source>
</evidence>
<gene>
    <name evidence="13" type="ORF">Esi_0314_0002</name>
</gene>
<evidence type="ECO:0000256" key="6">
    <source>
        <dbReference type="ARBA" id="ARBA00023295"/>
    </source>
</evidence>
<evidence type="ECO:0000313" key="14">
    <source>
        <dbReference type="Proteomes" id="UP000002630"/>
    </source>
</evidence>
<dbReference type="Gene3D" id="1.20.5.420">
    <property type="entry name" value="Immunoglobulin FC, subunit C"/>
    <property type="match status" value="1"/>
</dbReference>
<keyword evidence="4 13" id="KW-0378">Hydrolase</keyword>
<keyword evidence="14" id="KW-1185">Reference proteome</keyword>
<evidence type="ECO:0000256" key="9">
    <source>
        <dbReference type="SAM" id="MobiDB-lite"/>
    </source>
</evidence>
<dbReference type="CDD" id="cd04080">
    <property type="entry name" value="CBM6_cellulase-like"/>
    <property type="match status" value="1"/>
</dbReference>
<dbReference type="Pfam" id="PF03639">
    <property type="entry name" value="Glyco_hydro_81"/>
    <property type="match status" value="1"/>
</dbReference>
<dbReference type="GO" id="GO:0000272">
    <property type="term" value="P:polysaccharide catabolic process"/>
    <property type="evidence" value="ECO:0007669"/>
    <property type="project" value="UniProtKB-KW"/>
</dbReference>
<keyword evidence="8" id="KW-0624">Polysaccharide degradation</keyword>
<comment type="catalytic activity">
    <reaction evidence="1">
        <text>Hydrolysis of (1-&gt;3)-beta-D-glucosidic linkages in (1-&gt;3)-beta-D-glucans.</text>
        <dbReference type="EC" id="3.2.1.39"/>
    </reaction>
</comment>
<accession>D8LL13</accession>
<feature type="domain" description="Glycosyl hydrolase family 81 N-terminal" evidence="11">
    <location>
        <begin position="64"/>
        <end position="377"/>
    </location>
</feature>
<evidence type="ECO:0000256" key="4">
    <source>
        <dbReference type="ARBA" id="ARBA00022801"/>
    </source>
</evidence>
<name>D8LL13_ECTSI</name>
<dbReference type="PANTHER" id="PTHR31983:SF0">
    <property type="entry name" value="GLUCAN ENDO-1,3-BETA-D-GLUCOSIDASE 2"/>
    <property type="match status" value="1"/>
</dbReference>
<dbReference type="OrthoDB" id="93271at2759"/>
<keyword evidence="10" id="KW-0732">Signal</keyword>
<evidence type="ECO:0000259" key="11">
    <source>
        <dbReference type="Pfam" id="PF03639"/>
    </source>
</evidence>
<dbReference type="STRING" id="2880.D8LL13"/>
<keyword evidence="6 13" id="KW-0326">Glycosidase</keyword>
<dbReference type="PROSITE" id="PS52008">
    <property type="entry name" value="GH81"/>
    <property type="match status" value="1"/>
</dbReference>
<evidence type="ECO:0000256" key="3">
    <source>
        <dbReference type="ARBA" id="ARBA00012780"/>
    </source>
</evidence>
<dbReference type="EC" id="3.2.1.39" evidence="3"/>
<dbReference type="EMBL" id="FN649745">
    <property type="protein sequence ID" value="CBN76107.1"/>
    <property type="molecule type" value="Genomic_DNA"/>
</dbReference>
<dbReference type="EMBL" id="FN648503">
    <property type="protein sequence ID" value="CBN76107.1"/>
    <property type="molecule type" value="Genomic_DNA"/>
</dbReference>
<reference evidence="13 14" key="1">
    <citation type="journal article" date="2010" name="Nature">
        <title>The Ectocarpus genome and the independent evolution of multicellularity in brown algae.</title>
        <authorList>
            <person name="Cock J.M."/>
            <person name="Sterck L."/>
            <person name="Rouze P."/>
            <person name="Scornet D."/>
            <person name="Allen A.E."/>
            <person name="Amoutzias G."/>
            <person name="Anthouard V."/>
            <person name="Artiguenave F."/>
            <person name="Aury J.M."/>
            <person name="Badger J.H."/>
            <person name="Beszteri B."/>
            <person name="Billiau K."/>
            <person name="Bonnet E."/>
            <person name="Bothwell J.H."/>
            <person name="Bowler C."/>
            <person name="Boyen C."/>
            <person name="Brownlee C."/>
            <person name="Carrano C.J."/>
            <person name="Charrier B."/>
            <person name="Cho G.Y."/>
            <person name="Coelho S.M."/>
            <person name="Collen J."/>
            <person name="Corre E."/>
            <person name="Da Silva C."/>
            <person name="Delage L."/>
            <person name="Delaroque N."/>
            <person name="Dittami S.M."/>
            <person name="Doulbeau S."/>
            <person name="Elias M."/>
            <person name="Farnham G."/>
            <person name="Gachon C.M."/>
            <person name="Gschloessl B."/>
            <person name="Heesch S."/>
            <person name="Jabbari K."/>
            <person name="Jubin C."/>
            <person name="Kawai H."/>
            <person name="Kimura K."/>
            <person name="Kloareg B."/>
            <person name="Kupper F.C."/>
            <person name="Lang D."/>
            <person name="Le Bail A."/>
            <person name="Leblanc C."/>
            <person name="Lerouge P."/>
            <person name="Lohr M."/>
            <person name="Lopez P.J."/>
            <person name="Martens C."/>
            <person name="Maumus F."/>
            <person name="Michel G."/>
            <person name="Miranda-Saavedra D."/>
            <person name="Morales J."/>
            <person name="Moreau H."/>
            <person name="Motomura T."/>
            <person name="Nagasato C."/>
            <person name="Napoli C.A."/>
            <person name="Nelson D.R."/>
            <person name="Nyvall-Collen P."/>
            <person name="Peters A.F."/>
            <person name="Pommier C."/>
            <person name="Potin P."/>
            <person name="Poulain J."/>
            <person name="Quesneville H."/>
            <person name="Read B."/>
            <person name="Rensing S.A."/>
            <person name="Ritter A."/>
            <person name="Rousvoal S."/>
            <person name="Samanta M."/>
            <person name="Samson G."/>
            <person name="Schroeder D.C."/>
            <person name="Segurens B."/>
            <person name="Strittmatter M."/>
            <person name="Tonon T."/>
            <person name="Tregear J.W."/>
            <person name="Valentin K."/>
            <person name="von Dassow P."/>
            <person name="Yamagishi T."/>
            <person name="Van de Peer Y."/>
            <person name="Wincker P."/>
        </authorList>
    </citation>
    <scope>NUCLEOTIDE SEQUENCE [LARGE SCALE GENOMIC DNA]</scope>
    <source>
        <strain evidence="14">Ec32 / CCAP1310/4</strain>
    </source>
</reference>
<sequence>MMHASIGTTCGFLLAMSSGARGQSDWSLVAPRSNTLPKGEPPASFDRRENIISPLGVSSSLDARPALLHTNKFYANLLLDSSSRAAWALPYILTINEEYPFGLYVSYPRFFEGERQDDRLKWYATTTGKDIILSAQELRTNQEAELTDFDDEGFSATVKFSSQDTAGGSMTTYIVRGMAYATVLYEDFTPEMATQHAILRVNGNAAAGGVHTNSRGRFMLELNDGSTWIVYSSNRELELSYVPATSDTPSSLRAKSPMTGTLRATRVPYESDSAEYDEAMGALDEHAGCYPIKGELQAWMDTKSTNRGRYKISWTTGGDDSGLLHFALPHHQGMLETSKVARTGLYVSSPTKGNMELVIGKIWEVNENDLPDFEWVPSKSRITSNVEREWIEYYLEEEISVPLDNVAGSSVYFGGKNLMAYAQLCLVADEIGRDDLVGPCVDQVEAGFDMYLMHSNGNPLVYDKIWGGVIGGLGLEEDSRAADFYASYYNDHHFHYSYVINAAAVLAHLRPSWATSDNVAWVNTLIRDVNDPNKYDAFFPQFRSFDWFSGHSWARGLLFAFDGKDQESTSEDVNFFYAMTMWAIATGNTALEGLGRLQTGVVKRSINEYFLLKDSNTNHPADFVKNKVTGIFFESKVDYTTWFGANVEYIHGIQNIPVTPITEYVRDPQFVSEEWNQRLQSVVGGAEGSWNTVLYMSYATIEKHLAFKEMITSGVDDGLQRAWALYWAATRPDCATFCAHSDANLDRAPEPTPTLLPAVPTPTPTPVMPVPTATAGAFTCDGVERNNFCCSSGCRQCGGSNCSKQEQIGLTGEDCCQNRITASGRLCSVTQEAPCYMDAPSSSAWVAPASSAYGGIPAVIPGMVQAEKFDHGGEGVSYSDTTPGNSGGVFRPNEDVDISGGHDDYHVAWIRATEFLRYTVNVEKAASAFDFTFQVATIPSYHDSGSFRVVTGGTGCDDYTTDLSGLVVVPSTGGWGTFASLPVRTDWKKVLTSQRWGANMLTTSGGQDPANSCATQSPSSKLAARGATTSQPTLAGS</sequence>
<dbReference type="GO" id="GO:0042973">
    <property type="term" value="F:glucan endo-1,3-beta-D-glucosidase activity"/>
    <property type="evidence" value="ECO:0007669"/>
    <property type="project" value="UniProtKB-EC"/>
</dbReference>
<feature type="chain" id="PRO_5003117291" description="glucan endo-1,3-beta-D-glucosidase" evidence="10">
    <location>
        <begin position="23"/>
        <end position="1037"/>
    </location>
</feature>
<dbReference type="PANTHER" id="PTHR31983">
    <property type="entry name" value="ENDO-1,3(4)-BETA-GLUCANASE 1"/>
    <property type="match status" value="1"/>
</dbReference>
<feature type="signal peptide" evidence="10">
    <location>
        <begin position="1"/>
        <end position="22"/>
    </location>
</feature>
<dbReference type="Pfam" id="PF17652">
    <property type="entry name" value="Glyco_hydro81C"/>
    <property type="match status" value="1"/>
</dbReference>
<dbReference type="InParanoid" id="D8LL13"/>